<keyword evidence="2" id="KW-0812">Transmembrane</keyword>
<evidence type="ECO:0000256" key="1">
    <source>
        <dbReference type="SAM" id="MobiDB-lite"/>
    </source>
</evidence>
<dbReference type="RefSeq" id="WP_091265165.1">
    <property type="nucleotide sequence ID" value="NZ_FMCS01000006.1"/>
</dbReference>
<proteinExistence type="predicted"/>
<keyword evidence="4" id="KW-1185">Reference proteome</keyword>
<feature type="transmembrane region" description="Helical" evidence="2">
    <location>
        <begin position="165"/>
        <end position="186"/>
    </location>
</feature>
<organism evidence="3 4">
    <name type="scientific">Micromonospora chaiyaphumensis</name>
    <dbReference type="NCBI Taxonomy" id="307119"/>
    <lineage>
        <taxon>Bacteria</taxon>
        <taxon>Bacillati</taxon>
        <taxon>Actinomycetota</taxon>
        <taxon>Actinomycetes</taxon>
        <taxon>Micromonosporales</taxon>
        <taxon>Micromonosporaceae</taxon>
        <taxon>Micromonospora</taxon>
    </lineage>
</organism>
<feature type="transmembrane region" description="Helical" evidence="2">
    <location>
        <begin position="125"/>
        <end position="145"/>
    </location>
</feature>
<accession>A0A1C4XUD2</accession>
<sequence length="247" mass="25341">MSQDLPIPRQDNRSDGTSLVEWGDAEPGPPGRVGRSLAGLGRDHRLPPVLAGLGAVAAVASLIGEWLVMTVPNDGPDGSTTVRLPSGVAEVGGFGVAYLVGLLGLAVAVALALRGAAPVRQHARVAGLGLAAALLALLAAAAFSLEELGRRAFFFPTEQRLQVEHGRGLVTAFLAVVLLAAALHLSGRAVAEPADRAEDPAAEPAAGPSDGWSGRSRRRAAEDELPPAPADLSVQPTTPFARPEPPR</sequence>
<evidence type="ECO:0000313" key="4">
    <source>
        <dbReference type="Proteomes" id="UP000199629"/>
    </source>
</evidence>
<dbReference type="Proteomes" id="UP000199629">
    <property type="component" value="Unassembled WGS sequence"/>
</dbReference>
<protein>
    <recommendedName>
        <fullName evidence="5">Tryptophan-associated transmembrane protein (Trp_oprn_chp)</fullName>
    </recommendedName>
</protein>
<feature type="transmembrane region" description="Helical" evidence="2">
    <location>
        <begin position="91"/>
        <end position="113"/>
    </location>
</feature>
<evidence type="ECO:0000256" key="2">
    <source>
        <dbReference type="SAM" id="Phobius"/>
    </source>
</evidence>
<dbReference type="AlphaFoldDB" id="A0A1C4XUD2"/>
<evidence type="ECO:0000313" key="3">
    <source>
        <dbReference type="EMBL" id="SCF12098.1"/>
    </source>
</evidence>
<feature type="region of interest" description="Disordered" evidence="1">
    <location>
        <begin position="194"/>
        <end position="247"/>
    </location>
</feature>
<name>A0A1C4XUD2_9ACTN</name>
<feature type="region of interest" description="Disordered" evidence="1">
    <location>
        <begin position="1"/>
        <end position="38"/>
    </location>
</feature>
<evidence type="ECO:0008006" key="5">
    <source>
        <dbReference type="Google" id="ProtNLM"/>
    </source>
</evidence>
<feature type="transmembrane region" description="Helical" evidence="2">
    <location>
        <begin position="49"/>
        <end position="71"/>
    </location>
</feature>
<reference evidence="4" key="1">
    <citation type="submission" date="2016-06" db="EMBL/GenBank/DDBJ databases">
        <authorList>
            <person name="Varghese N."/>
            <person name="Submissions Spin"/>
        </authorList>
    </citation>
    <scope>NUCLEOTIDE SEQUENCE [LARGE SCALE GENOMIC DNA]</scope>
    <source>
        <strain evidence="4">DSM 45246</strain>
    </source>
</reference>
<keyword evidence="2" id="KW-1133">Transmembrane helix</keyword>
<keyword evidence="2" id="KW-0472">Membrane</keyword>
<dbReference type="EMBL" id="FMCS01000006">
    <property type="protein sequence ID" value="SCF12098.1"/>
    <property type="molecule type" value="Genomic_DNA"/>
</dbReference>
<gene>
    <name evidence="3" type="ORF">GA0070214_106382</name>
</gene>